<feature type="compositionally biased region" description="Basic residues" evidence="1">
    <location>
        <begin position="49"/>
        <end position="60"/>
    </location>
</feature>
<name>M1B7S8_SOLTU</name>
<proteinExistence type="predicted"/>
<feature type="region of interest" description="Disordered" evidence="1">
    <location>
        <begin position="40"/>
        <end position="65"/>
    </location>
</feature>
<organism evidence="2 3">
    <name type="scientific">Solanum tuberosum</name>
    <name type="common">Potato</name>
    <dbReference type="NCBI Taxonomy" id="4113"/>
    <lineage>
        <taxon>Eukaryota</taxon>
        <taxon>Viridiplantae</taxon>
        <taxon>Streptophyta</taxon>
        <taxon>Embryophyta</taxon>
        <taxon>Tracheophyta</taxon>
        <taxon>Spermatophyta</taxon>
        <taxon>Magnoliopsida</taxon>
        <taxon>eudicotyledons</taxon>
        <taxon>Gunneridae</taxon>
        <taxon>Pentapetalae</taxon>
        <taxon>asterids</taxon>
        <taxon>lamiids</taxon>
        <taxon>Solanales</taxon>
        <taxon>Solanaceae</taxon>
        <taxon>Solanoideae</taxon>
        <taxon>Solaneae</taxon>
        <taxon>Solanum</taxon>
    </lineage>
</organism>
<protein>
    <submittedName>
        <fullName evidence="2">Ulp1 protease family, C-terminal catalytic domain containing protein</fullName>
    </submittedName>
</protein>
<evidence type="ECO:0000313" key="3">
    <source>
        <dbReference type="Proteomes" id="UP000011115"/>
    </source>
</evidence>
<dbReference type="PANTHER" id="PTHR33022">
    <property type="entry name" value="DUF1985 DOMAIN-CONTAINING PROTEIN"/>
    <property type="match status" value="1"/>
</dbReference>
<reference evidence="2" key="2">
    <citation type="submission" date="2015-06" db="UniProtKB">
        <authorList>
            <consortium name="EnsemblPlants"/>
        </authorList>
    </citation>
    <scope>IDENTIFICATION</scope>
    <source>
        <strain evidence="2">DM1-3 516 R44</strain>
    </source>
</reference>
<dbReference type="Gene3D" id="3.40.395.10">
    <property type="entry name" value="Adenoviral Proteinase, Chain A"/>
    <property type="match status" value="1"/>
</dbReference>
<evidence type="ECO:0000313" key="2">
    <source>
        <dbReference type="EnsemblPlants" id="PGSC0003DMT400039105"/>
    </source>
</evidence>
<dbReference type="PaxDb" id="4113-PGSC0003DMT400039105"/>
<dbReference type="HOGENOM" id="CLU_058549_1_0_1"/>
<dbReference type="InParanoid" id="M1B7S8"/>
<keyword evidence="3" id="KW-1185">Reference proteome</keyword>
<dbReference type="Gramene" id="PGSC0003DMT400039105">
    <property type="protein sequence ID" value="PGSC0003DMT400039105"/>
    <property type="gene ID" value="PGSC0003DMG400015120"/>
</dbReference>
<sequence length="164" mass="18686">MPSNTNRVYDNEDLGWAENRSKKLHDPLVMANVSIEKVKKDVPSSSKAKIGKTPKKKGGRKVSSSISRPNLFESVKYKIKQIPTHSLRDCGLFVATFAKFLTDEIPIQSNAFRSDYHRTRYATLLWKYGSQKTEAGYVSHDNDDPSKPRRYFTPPDHDALVNLE</sequence>
<feature type="region of interest" description="Disordered" evidence="1">
    <location>
        <begin position="136"/>
        <end position="164"/>
    </location>
</feature>
<dbReference type="PANTHER" id="PTHR33022:SF13">
    <property type="entry name" value="UBIQUITIN-LIKE PROTEASE FAMILY PROFILE DOMAIN-CONTAINING PROTEIN"/>
    <property type="match status" value="1"/>
</dbReference>
<dbReference type="OMA" id="QIHSCEF"/>
<reference evidence="3" key="1">
    <citation type="journal article" date="2011" name="Nature">
        <title>Genome sequence and analysis of the tuber crop potato.</title>
        <authorList>
            <consortium name="The Potato Genome Sequencing Consortium"/>
        </authorList>
    </citation>
    <scope>NUCLEOTIDE SEQUENCE [LARGE SCALE GENOMIC DNA]</scope>
    <source>
        <strain evidence="3">cv. DM1-3 516 R44</strain>
    </source>
</reference>
<dbReference type="Proteomes" id="UP000011115">
    <property type="component" value="Unassembled WGS sequence"/>
</dbReference>
<dbReference type="EnsemblPlants" id="PGSC0003DMT400039105">
    <property type="protein sequence ID" value="PGSC0003DMT400039105"/>
    <property type="gene ID" value="PGSC0003DMG400015120"/>
</dbReference>
<dbReference type="AlphaFoldDB" id="M1B7S8"/>
<accession>M1B7S8</accession>
<feature type="compositionally biased region" description="Basic and acidic residues" evidence="1">
    <location>
        <begin position="155"/>
        <end position="164"/>
    </location>
</feature>
<evidence type="ECO:0000256" key="1">
    <source>
        <dbReference type="SAM" id="MobiDB-lite"/>
    </source>
</evidence>